<dbReference type="Proteomes" id="UP000281192">
    <property type="component" value="Chromosome"/>
</dbReference>
<dbReference type="GO" id="GO:0016987">
    <property type="term" value="F:sigma factor activity"/>
    <property type="evidence" value="ECO:0007669"/>
    <property type="project" value="UniProtKB-KW"/>
</dbReference>
<dbReference type="Pfam" id="PF04542">
    <property type="entry name" value="Sigma70_r2"/>
    <property type="match status" value="1"/>
</dbReference>
<dbReference type="AlphaFoldDB" id="A0A2N5CXQ8"/>
<reference evidence="8 9" key="1">
    <citation type="submission" date="2017-12" db="EMBL/GenBank/DDBJ databases">
        <title>The genome sequence of Caulobacter flavus CGMCC1 15093.</title>
        <authorList>
            <person name="Gao J."/>
            <person name="Mao X."/>
            <person name="Sun J."/>
        </authorList>
    </citation>
    <scope>NUCLEOTIDE SEQUENCE [LARGE SCALE GENOMIC DNA]</scope>
    <source>
        <strain evidence="8 9">CGMCC1 15093</strain>
    </source>
</reference>
<evidence type="ECO:0000256" key="1">
    <source>
        <dbReference type="ARBA" id="ARBA00010641"/>
    </source>
</evidence>
<keyword evidence="10" id="KW-1185">Reference proteome</keyword>
<evidence type="ECO:0000313" key="9">
    <source>
        <dbReference type="Proteomes" id="UP000234483"/>
    </source>
</evidence>
<dbReference type="NCBIfam" id="TIGR02937">
    <property type="entry name" value="sigma70-ECF"/>
    <property type="match status" value="1"/>
</dbReference>
<comment type="similarity">
    <text evidence="1">Belongs to the sigma-70 factor family. ECF subfamily.</text>
</comment>
<feature type="domain" description="RNA polymerase sigma factor 70 region 4 type 2" evidence="6">
    <location>
        <begin position="120"/>
        <end position="168"/>
    </location>
</feature>
<evidence type="ECO:0000259" key="6">
    <source>
        <dbReference type="Pfam" id="PF08281"/>
    </source>
</evidence>
<evidence type="ECO:0000313" key="8">
    <source>
        <dbReference type="EMBL" id="PLR18589.1"/>
    </source>
</evidence>
<reference evidence="7 10" key="2">
    <citation type="submission" date="2018-01" db="EMBL/GenBank/DDBJ databases">
        <title>Complete genome sequence of Caulobacter flavus RHGG3.</title>
        <authorList>
            <person name="Yang E."/>
        </authorList>
    </citation>
    <scope>NUCLEOTIDE SEQUENCE [LARGE SCALE GENOMIC DNA]</scope>
    <source>
        <strain evidence="7 10">RHGG3</strain>
    </source>
</reference>
<name>A0A2N5CXQ8_9CAUL</name>
<dbReference type="KEGG" id="cfh:C1707_13900"/>
<dbReference type="RefSeq" id="WP_101711944.1">
    <property type="nucleotide sequence ID" value="NZ_CP026100.1"/>
</dbReference>
<protein>
    <submittedName>
        <fullName evidence="8">RNA polymerase subunit sigma-24</fullName>
    </submittedName>
</protein>
<accession>A0A2N5CXQ8</accession>
<proteinExistence type="inferred from homology"/>
<dbReference type="InterPro" id="IPR013325">
    <property type="entry name" value="RNA_pol_sigma_r2"/>
</dbReference>
<evidence type="ECO:0000313" key="10">
    <source>
        <dbReference type="Proteomes" id="UP000281192"/>
    </source>
</evidence>
<dbReference type="GO" id="GO:0003677">
    <property type="term" value="F:DNA binding"/>
    <property type="evidence" value="ECO:0007669"/>
    <property type="project" value="InterPro"/>
</dbReference>
<dbReference type="Pfam" id="PF08281">
    <property type="entry name" value="Sigma70_r4_2"/>
    <property type="match status" value="1"/>
</dbReference>
<evidence type="ECO:0000256" key="4">
    <source>
        <dbReference type="ARBA" id="ARBA00023163"/>
    </source>
</evidence>
<dbReference type="Gene3D" id="1.10.10.10">
    <property type="entry name" value="Winged helix-like DNA-binding domain superfamily/Winged helix DNA-binding domain"/>
    <property type="match status" value="1"/>
</dbReference>
<dbReference type="InterPro" id="IPR013324">
    <property type="entry name" value="RNA_pol_sigma_r3/r4-like"/>
</dbReference>
<dbReference type="InterPro" id="IPR007627">
    <property type="entry name" value="RNA_pol_sigma70_r2"/>
</dbReference>
<dbReference type="EMBL" id="CP026100">
    <property type="protein sequence ID" value="AYV47266.1"/>
    <property type="molecule type" value="Genomic_DNA"/>
</dbReference>
<dbReference type="OrthoDB" id="7188614at2"/>
<evidence type="ECO:0000259" key="5">
    <source>
        <dbReference type="Pfam" id="PF04542"/>
    </source>
</evidence>
<evidence type="ECO:0000256" key="3">
    <source>
        <dbReference type="ARBA" id="ARBA00023082"/>
    </source>
</evidence>
<dbReference type="Gene3D" id="1.10.1740.10">
    <property type="match status" value="1"/>
</dbReference>
<dbReference type="InterPro" id="IPR014284">
    <property type="entry name" value="RNA_pol_sigma-70_dom"/>
</dbReference>
<keyword evidence="2" id="KW-0805">Transcription regulation</keyword>
<dbReference type="Proteomes" id="UP000234483">
    <property type="component" value="Unassembled WGS sequence"/>
</dbReference>
<dbReference type="PANTHER" id="PTHR43133">
    <property type="entry name" value="RNA POLYMERASE ECF-TYPE SIGMA FACTO"/>
    <property type="match status" value="1"/>
</dbReference>
<dbReference type="SUPFAM" id="SSF88659">
    <property type="entry name" value="Sigma3 and sigma4 domains of RNA polymerase sigma factors"/>
    <property type="match status" value="1"/>
</dbReference>
<dbReference type="InterPro" id="IPR036388">
    <property type="entry name" value="WH-like_DNA-bd_sf"/>
</dbReference>
<feature type="domain" description="RNA polymerase sigma-70 region 2" evidence="5">
    <location>
        <begin position="23"/>
        <end position="82"/>
    </location>
</feature>
<dbReference type="InterPro" id="IPR039425">
    <property type="entry name" value="RNA_pol_sigma-70-like"/>
</dbReference>
<dbReference type="CDD" id="cd06171">
    <property type="entry name" value="Sigma70_r4"/>
    <property type="match status" value="1"/>
</dbReference>
<dbReference type="GO" id="GO:0006352">
    <property type="term" value="P:DNA-templated transcription initiation"/>
    <property type="evidence" value="ECO:0007669"/>
    <property type="project" value="InterPro"/>
</dbReference>
<gene>
    <name evidence="7" type="ORF">C1707_13900</name>
    <name evidence="8" type="ORF">CFHF_05005</name>
</gene>
<keyword evidence="4" id="KW-0804">Transcription</keyword>
<evidence type="ECO:0000313" key="7">
    <source>
        <dbReference type="EMBL" id="AYV47266.1"/>
    </source>
</evidence>
<dbReference type="InterPro" id="IPR013249">
    <property type="entry name" value="RNA_pol_sigma70_r4_t2"/>
</dbReference>
<organism evidence="8 9">
    <name type="scientific">Caulobacter flavus</name>
    <dbReference type="NCBI Taxonomy" id="1679497"/>
    <lineage>
        <taxon>Bacteria</taxon>
        <taxon>Pseudomonadati</taxon>
        <taxon>Pseudomonadota</taxon>
        <taxon>Alphaproteobacteria</taxon>
        <taxon>Caulobacterales</taxon>
        <taxon>Caulobacteraceae</taxon>
        <taxon>Caulobacter</taxon>
    </lineage>
</organism>
<keyword evidence="3" id="KW-0731">Sigma factor</keyword>
<dbReference type="SUPFAM" id="SSF88946">
    <property type="entry name" value="Sigma2 domain of RNA polymerase sigma factors"/>
    <property type="match status" value="1"/>
</dbReference>
<evidence type="ECO:0000256" key="2">
    <source>
        <dbReference type="ARBA" id="ARBA00023015"/>
    </source>
</evidence>
<dbReference type="EMBL" id="PJRQ01000009">
    <property type="protein sequence ID" value="PLR18589.1"/>
    <property type="molecule type" value="Genomic_DNA"/>
</dbReference>
<dbReference type="PANTHER" id="PTHR43133:SF63">
    <property type="entry name" value="RNA POLYMERASE SIGMA FACTOR FECI-RELATED"/>
    <property type="match status" value="1"/>
</dbReference>
<sequence>MALANLAAGARGSEGLAHASLPYQQALKAFFRRRVEGGEVDDLVQEVLLRLHNRRDGGEVSNLGSFIFQTATNVLLDRRRRDTVRKRQAHCELEEIHHPLDELSPDRILQAKEQAAVAAAALGDLPLRTRAAFMLVRFEGMSYKAAAAQLGLSVSAVEKHVAKALKHLTSRLQEHDAPHRPKPGFFR</sequence>